<comment type="catalytic activity">
    <reaction evidence="8 9">
        <text>(8S)-8-amino-7-oxononanoate + S-adenosyl-L-methionine = S-adenosyl-4-methylsulfanyl-2-oxobutanoate + (7R,8S)-7,8-diammoniononanoate</text>
        <dbReference type="Rhea" id="RHEA:16861"/>
        <dbReference type="ChEBI" id="CHEBI:16490"/>
        <dbReference type="ChEBI" id="CHEBI:59789"/>
        <dbReference type="ChEBI" id="CHEBI:149468"/>
        <dbReference type="ChEBI" id="CHEBI:149469"/>
        <dbReference type="EC" id="2.6.1.62"/>
    </reaction>
</comment>
<gene>
    <name evidence="9" type="primary">bioA</name>
    <name evidence="10" type="ORF">SAMN02910344_00849</name>
</gene>
<dbReference type="FunFam" id="3.40.640.10:FF:000004">
    <property type="entry name" value="Acetylornithine aminotransferase"/>
    <property type="match status" value="1"/>
</dbReference>
<dbReference type="NCBIfam" id="TIGR00508">
    <property type="entry name" value="bioA"/>
    <property type="match status" value="1"/>
</dbReference>
<evidence type="ECO:0000256" key="4">
    <source>
        <dbReference type="ARBA" id="ARBA00022679"/>
    </source>
</evidence>
<feature type="binding site" evidence="9">
    <location>
        <position position="252"/>
    </location>
    <ligand>
        <name>pyridoxal 5'-phosphate</name>
        <dbReference type="ChEBI" id="CHEBI:597326"/>
    </ligand>
</feature>
<keyword evidence="6 9" id="KW-0093">Biotin biosynthesis</keyword>
<dbReference type="InterPro" id="IPR015421">
    <property type="entry name" value="PyrdxlP-dep_Trfase_major"/>
</dbReference>
<comment type="pathway">
    <text evidence="2 9">Cofactor biosynthesis; biotin biosynthesis; 7,8-diaminononanoate from 8-amino-7-oxononanoate (SAM route): step 1/1.</text>
</comment>
<keyword evidence="7 9" id="KW-0663">Pyridoxal phosphate</keyword>
<dbReference type="EMBL" id="FOXF01000010">
    <property type="protein sequence ID" value="SFP24313.1"/>
    <property type="molecule type" value="Genomic_DNA"/>
</dbReference>
<dbReference type="InterPro" id="IPR005814">
    <property type="entry name" value="Aminotrans_3"/>
</dbReference>
<dbReference type="InterPro" id="IPR005815">
    <property type="entry name" value="BioA"/>
</dbReference>
<feature type="binding site" evidence="9">
    <location>
        <position position="59"/>
    </location>
    <ligand>
        <name>substrate</name>
    </ligand>
</feature>
<dbReference type="NCBIfam" id="NF004624">
    <property type="entry name" value="PRK05964.1"/>
    <property type="match status" value="1"/>
</dbReference>
<reference evidence="10 11" key="1">
    <citation type="submission" date="2016-10" db="EMBL/GenBank/DDBJ databases">
        <authorList>
            <person name="Varghese N."/>
            <person name="Submissions S."/>
        </authorList>
    </citation>
    <scope>NUCLEOTIDE SEQUENCE [LARGE SCALE GENOMIC DNA]</scope>
    <source>
        <strain evidence="10 11">DSM 1361</strain>
    </source>
</reference>
<evidence type="ECO:0000256" key="8">
    <source>
        <dbReference type="ARBA" id="ARBA00048449"/>
    </source>
</evidence>
<accession>A0A662ZHR5</accession>
<dbReference type="PANTHER" id="PTHR42684:SF17">
    <property type="entry name" value="ADENOSYLMETHIONINE-8-AMINO-7-OXONONANOATE AMINOTRANSFERASE"/>
    <property type="match status" value="1"/>
</dbReference>
<feature type="site" description="Participates in the substrate recognition with KAPA and in a stacking interaction with the adenine ring of SAM" evidence="9">
    <location>
        <position position="24"/>
    </location>
</feature>
<dbReference type="OrthoDB" id="9801052at2"/>
<dbReference type="PANTHER" id="PTHR42684">
    <property type="entry name" value="ADENOSYLMETHIONINE-8-AMINO-7-OXONONANOATE AMINOTRANSFERASE"/>
    <property type="match status" value="1"/>
</dbReference>
<dbReference type="RefSeq" id="WP_093141231.1">
    <property type="nucleotide sequence ID" value="NZ_FOXF01000010.1"/>
</dbReference>
<keyword evidence="11" id="KW-1185">Reference proteome</keyword>
<comment type="cofactor">
    <cofactor evidence="1 9">
        <name>pyridoxal 5'-phosphate</name>
        <dbReference type="ChEBI" id="CHEBI:597326"/>
    </cofactor>
</comment>
<dbReference type="AlphaFoldDB" id="A0A662ZHR5"/>
<dbReference type="PROSITE" id="PS00600">
    <property type="entry name" value="AA_TRANSFER_CLASS_3"/>
    <property type="match status" value="1"/>
</dbReference>
<evidence type="ECO:0000313" key="11">
    <source>
        <dbReference type="Proteomes" id="UP000243745"/>
    </source>
</evidence>
<feature type="binding site" evidence="9">
    <location>
        <position position="399"/>
    </location>
    <ligand>
        <name>substrate</name>
    </ligand>
</feature>
<organism evidence="10 11">
    <name type="scientific">Ruminobacter amylophilus</name>
    <dbReference type="NCBI Taxonomy" id="867"/>
    <lineage>
        <taxon>Bacteria</taxon>
        <taxon>Pseudomonadati</taxon>
        <taxon>Pseudomonadota</taxon>
        <taxon>Gammaproteobacteria</taxon>
        <taxon>Aeromonadales</taxon>
        <taxon>Succinivibrionaceae</taxon>
        <taxon>Ruminobacter</taxon>
    </lineage>
</organism>
<feature type="binding site" evidence="9">
    <location>
        <position position="281"/>
    </location>
    <ligand>
        <name>substrate</name>
    </ligand>
</feature>
<evidence type="ECO:0000256" key="5">
    <source>
        <dbReference type="ARBA" id="ARBA00022691"/>
    </source>
</evidence>
<feature type="binding site" evidence="9">
    <location>
        <position position="314"/>
    </location>
    <ligand>
        <name>substrate</name>
    </ligand>
</feature>
<comment type="subunit">
    <text evidence="9">Homodimer.</text>
</comment>
<dbReference type="PIRSF" id="PIRSF000521">
    <property type="entry name" value="Transaminase_4ab_Lys_Orn"/>
    <property type="match status" value="1"/>
</dbReference>
<comment type="subcellular location">
    <subcellularLocation>
        <location evidence="9">Cytoplasm</location>
    </subcellularLocation>
</comment>
<evidence type="ECO:0000256" key="3">
    <source>
        <dbReference type="ARBA" id="ARBA00022576"/>
    </source>
</evidence>
<evidence type="ECO:0000256" key="1">
    <source>
        <dbReference type="ARBA" id="ARBA00001933"/>
    </source>
</evidence>
<evidence type="ECO:0000256" key="2">
    <source>
        <dbReference type="ARBA" id="ARBA00005063"/>
    </source>
</evidence>
<proteinExistence type="inferred from homology"/>
<comment type="similarity">
    <text evidence="9">Belongs to the class-III pyridoxal-phosphate-dependent aminotransferase family. BioA subfamily.</text>
</comment>
<dbReference type="HAMAP" id="MF_00834">
    <property type="entry name" value="BioA"/>
    <property type="match status" value="1"/>
</dbReference>
<dbReference type="GO" id="GO:0004015">
    <property type="term" value="F:adenosylmethionine-8-amino-7-oxononanoate transaminase activity"/>
    <property type="evidence" value="ECO:0007669"/>
    <property type="project" value="UniProtKB-UniRule"/>
</dbReference>
<sequence>MNNINSNDEKELKEFDENHVWHPYTSLNSPIPTYHVVSAEGCLLRLDDGRELIDGMSSWWACCHGYGNQHLIDCITDQLNKLSHVMFAGFRHDPATVLCKRLTSMLPEGLDYVFLADSGSVAVEIALKMAIQYQSAKHPERTRFLTVRGGYHGDTMAAMSVTDPGSGFSSEYQSYIPKQYFIERPAISFHDEWNDSAIEPLALYLKEHHQETAAFILEPVMQGAGGMYFYHPQYLVKARELCDRYDIVMICDEIATGFGRTGKMFACNHAGIVPDIMTLGKGLTGGMMTLSAVAVTAKIRDGISASPAKVLMHGPTFMANPLACAAANGSLDLLLSGDVCARTVHIEKLLYDGLKELTACKRVVKDVRSLGACGVVELNRPVDTVRMQKFFVDRGVWLRPFGNIIYIYPPFIISDEQLEACMKAVRELVHILDRDGEY</sequence>
<dbReference type="Pfam" id="PF00202">
    <property type="entry name" value="Aminotran_3"/>
    <property type="match status" value="1"/>
</dbReference>
<evidence type="ECO:0000256" key="9">
    <source>
        <dbReference type="HAMAP-Rule" id="MF_00834"/>
    </source>
</evidence>
<evidence type="ECO:0000313" key="10">
    <source>
        <dbReference type="EMBL" id="SFP24313.1"/>
    </source>
</evidence>
<dbReference type="Proteomes" id="UP000243745">
    <property type="component" value="Unassembled WGS sequence"/>
</dbReference>
<dbReference type="SUPFAM" id="SSF53383">
    <property type="entry name" value="PLP-dependent transferases"/>
    <property type="match status" value="1"/>
</dbReference>
<name>A0A662ZHR5_9GAMM</name>
<dbReference type="EC" id="2.6.1.62" evidence="9"/>
<dbReference type="InterPro" id="IPR015422">
    <property type="entry name" value="PyrdxlP-dep_Trfase_small"/>
</dbReference>
<feature type="binding site" evidence="9">
    <location>
        <begin position="119"/>
        <end position="120"/>
    </location>
    <ligand>
        <name>pyridoxal 5'-phosphate</name>
        <dbReference type="ChEBI" id="CHEBI:597326"/>
    </ligand>
</feature>
<evidence type="ECO:0000256" key="6">
    <source>
        <dbReference type="ARBA" id="ARBA00022756"/>
    </source>
</evidence>
<dbReference type="GO" id="GO:0009102">
    <property type="term" value="P:biotin biosynthetic process"/>
    <property type="evidence" value="ECO:0007669"/>
    <property type="project" value="UniProtKB-UniRule"/>
</dbReference>
<keyword evidence="3 9" id="KW-0032">Aminotransferase</keyword>
<keyword evidence="5 9" id="KW-0949">S-adenosyl-L-methionine</keyword>
<protein>
    <recommendedName>
        <fullName evidence="9">Adenosylmethionine-8-amino-7-oxononanoate aminotransferase</fullName>
        <ecNumber evidence="9">2.6.1.62</ecNumber>
    </recommendedName>
    <alternativeName>
        <fullName evidence="9">7,8-diamino-pelargonic acid aminotransferase</fullName>
        <shortName evidence="9">DAPA AT</shortName>
        <shortName evidence="9">DAPA aminotransferase</shortName>
    </alternativeName>
    <alternativeName>
        <fullName evidence="9">7,8-diaminononanoate synthase</fullName>
        <shortName evidence="9">DANS</shortName>
    </alternativeName>
    <alternativeName>
        <fullName evidence="9">Diaminopelargonic acid synthase</fullName>
    </alternativeName>
</protein>
<feature type="modified residue" description="N6-(pyridoxal phosphate)lysine" evidence="9">
    <location>
        <position position="281"/>
    </location>
</feature>
<keyword evidence="4 9" id="KW-0808">Transferase</keyword>
<dbReference type="UniPathway" id="UPA00078">
    <property type="reaction ID" value="UER00160"/>
</dbReference>
<dbReference type="InterPro" id="IPR015424">
    <property type="entry name" value="PyrdxlP-dep_Trfase"/>
</dbReference>
<dbReference type="CDD" id="cd00610">
    <property type="entry name" value="OAT_like"/>
    <property type="match status" value="1"/>
</dbReference>
<dbReference type="GO" id="GO:0030170">
    <property type="term" value="F:pyridoxal phosphate binding"/>
    <property type="evidence" value="ECO:0007669"/>
    <property type="project" value="UniProtKB-UniRule"/>
</dbReference>
<comment type="function">
    <text evidence="9">Catalyzes the transfer of the alpha-amino group from S-adenosyl-L-methionine (SAM) to 7-keto-8-aminopelargonic acid (KAPA) to form 7,8-diaminopelargonic acid (DAPA). It is the only aminotransferase known to utilize SAM as an amino donor.</text>
</comment>
<feature type="binding site" evidence="9">
    <location>
        <position position="151"/>
    </location>
    <ligand>
        <name>substrate</name>
    </ligand>
</feature>
<dbReference type="Gene3D" id="3.90.1150.10">
    <property type="entry name" value="Aspartate Aminotransferase, domain 1"/>
    <property type="match status" value="1"/>
</dbReference>
<dbReference type="Gene3D" id="3.40.640.10">
    <property type="entry name" value="Type I PLP-dependent aspartate aminotransferase-like (Major domain)"/>
    <property type="match status" value="1"/>
</dbReference>
<keyword evidence="9" id="KW-0963">Cytoplasm</keyword>
<dbReference type="InterPro" id="IPR049704">
    <property type="entry name" value="Aminotrans_3_PPA_site"/>
</dbReference>
<feature type="binding site" evidence="9">
    <location>
        <begin position="315"/>
        <end position="316"/>
    </location>
    <ligand>
        <name>pyridoxal 5'-phosphate</name>
        <dbReference type="ChEBI" id="CHEBI:597326"/>
    </ligand>
</feature>
<evidence type="ECO:0000256" key="7">
    <source>
        <dbReference type="ARBA" id="ARBA00022898"/>
    </source>
</evidence>
<dbReference type="GO" id="GO:0005737">
    <property type="term" value="C:cytoplasm"/>
    <property type="evidence" value="ECO:0007669"/>
    <property type="project" value="UniProtKB-SubCell"/>
</dbReference>